<dbReference type="Proteomes" id="UP001642501">
    <property type="component" value="Unassembled WGS sequence"/>
</dbReference>
<proteinExistence type="predicted"/>
<protein>
    <submittedName>
        <fullName evidence="2">Uncharacterized protein</fullName>
    </submittedName>
</protein>
<evidence type="ECO:0000256" key="1">
    <source>
        <dbReference type="SAM" id="MobiDB-lite"/>
    </source>
</evidence>
<feature type="compositionally biased region" description="Basic and acidic residues" evidence="1">
    <location>
        <begin position="196"/>
        <end position="209"/>
    </location>
</feature>
<evidence type="ECO:0000313" key="2">
    <source>
        <dbReference type="EMBL" id="CAK7264202.1"/>
    </source>
</evidence>
<organism evidence="2 3">
    <name type="scientific">Sporothrix epigloea</name>
    <dbReference type="NCBI Taxonomy" id="1892477"/>
    <lineage>
        <taxon>Eukaryota</taxon>
        <taxon>Fungi</taxon>
        <taxon>Dikarya</taxon>
        <taxon>Ascomycota</taxon>
        <taxon>Pezizomycotina</taxon>
        <taxon>Sordariomycetes</taxon>
        <taxon>Sordariomycetidae</taxon>
        <taxon>Ophiostomatales</taxon>
        <taxon>Ophiostomataceae</taxon>
        <taxon>Sporothrix</taxon>
    </lineage>
</organism>
<gene>
    <name evidence="2" type="ORF">SEPCBS57363_000960</name>
</gene>
<dbReference type="EMBL" id="CAWUOM010000009">
    <property type="protein sequence ID" value="CAK7264202.1"/>
    <property type="molecule type" value="Genomic_DNA"/>
</dbReference>
<feature type="compositionally biased region" description="Pro residues" evidence="1">
    <location>
        <begin position="211"/>
        <end position="220"/>
    </location>
</feature>
<name>A0ABP0D7W5_9PEZI</name>
<feature type="compositionally biased region" description="Low complexity" evidence="1">
    <location>
        <begin position="142"/>
        <end position="153"/>
    </location>
</feature>
<accession>A0ABP0D7W5</accession>
<keyword evidence="3" id="KW-1185">Reference proteome</keyword>
<comment type="caution">
    <text evidence="2">The sequence shown here is derived from an EMBL/GenBank/DDBJ whole genome shotgun (WGS) entry which is preliminary data.</text>
</comment>
<evidence type="ECO:0000313" key="3">
    <source>
        <dbReference type="Proteomes" id="UP001642501"/>
    </source>
</evidence>
<sequence length="226" mass="25920">MQCECEARGLEIALVQAEKRMMHSILEDIRTWVREHARDYILEYFTLLRDRRLKSHEQLMERITARANYYHTRPYPDEIKQAQMEYKRGTNEDWMSSVQRYPEVLDYYYSLVTLKTPSDDDPIVRDPPLSALAGNRSSHRLSSASATTASGSGENAVASASIPASNRISMYSHSRDGISRARTPPTPASDHMAPVSDRRTPLPARERRSYRPPPPGPPSSYYPERY</sequence>
<feature type="region of interest" description="Disordered" evidence="1">
    <location>
        <begin position="119"/>
        <end position="160"/>
    </location>
</feature>
<reference evidence="2 3" key="1">
    <citation type="submission" date="2024-01" db="EMBL/GenBank/DDBJ databases">
        <authorList>
            <person name="Allen C."/>
            <person name="Tagirdzhanova G."/>
        </authorList>
    </citation>
    <scope>NUCLEOTIDE SEQUENCE [LARGE SCALE GENOMIC DNA]</scope>
    <source>
        <strain evidence="2 3">CBS 573.63</strain>
    </source>
</reference>
<feature type="region of interest" description="Disordered" evidence="1">
    <location>
        <begin position="174"/>
        <end position="226"/>
    </location>
</feature>